<keyword evidence="2" id="KW-1185">Reference proteome</keyword>
<evidence type="ECO:0000313" key="1">
    <source>
        <dbReference type="EMBL" id="KIL42759.1"/>
    </source>
</evidence>
<comment type="caution">
    <text evidence="1">The sequence shown here is derived from an EMBL/GenBank/DDBJ whole genome shotgun (WGS) entry which is preliminary data.</text>
</comment>
<proteinExistence type="predicted"/>
<dbReference type="PATRIC" id="fig|135826.4.peg.3366"/>
<sequence>MIIAILALAVLILGALQIKDMMQKPDNSLTLYQEIAFADDMEEVEALMLEGYEENFDPEAVEHMMRADRQALGIEQFTLVEFHDRTYLVESSPGTDQLYILNIEEPPEEIRDYFEE</sequence>
<dbReference type="STRING" id="135826.KP77_33890"/>
<evidence type="ECO:0000313" key="2">
    <source>
        <dbReference type="Proteomes" id="UP000031950"/>
    </source>
</evidence>
<dbReference type="AlphaFoldDB" id="A0A0C2RLW3"/>
<accession>A0A0C2RLW3</accession>
<organism evidence="1 2">
    <name type="scientific">Jeotgalibacillus alimentarius</name>
    <dbReference type="NCBI Taxonomy" id="135826"/>
    <lineage>
        <taxon>Bacteria</taxon>
        <taxon>Bacillati</taxon>
        <taxon>Bacillota</taxon>
        <taxon>Bacilli</taxon>
        <taxon>Bacillales</taxon>
        <taxon>Caryophanaceae</taxon>
        <taxon>Jeotgalibacillus</taxon>
    </lineage>
</organism>
<reference evidence="1 2" key="1">
    <citation type="submission" date="2015-01" db="EMBL/GenBank/DDBJ databases">
        <title>Genome sequence of Jeotgalibacillus alimentarius.</title>
        <authorList>
            <person name="Goh K.M."/>
            <person name="Chan K.-G."/>
            <person name="Yaakop A.S."/>
            <person name="Ee R."/>
            <person name="Gan H.M."/>
            <person name="Chan C.S."/>
        </authorList>
    </citation>
    <scope>NUCLEOTIDE SEQUENCE [LARGE SCALE GENOMIC DNA]</scope>
    <source>
        <strain evidence="1 2">YKJ-13</strain>
    </source>
</reference>
<gene>
    <name evidence="1" type="ORF">KP77_33890</name>
</gene>
<name>A0A0C2RLW3_9BACL</name>
<protein>
    <submittedName>
        <fullName evidence="1">Uncharacterized protein</fullName>
    </submittedName>
</protein>
<dbReference type="Proteomes" id="UP000031950">
    <property type="component" value="Unassembled WGS sequence"/>
</dbReference>
<dbReference type="EMBL" id="JXRQ01000030">
    <property type="protein sequence ID" value="KIL42759.1"/>
    <property type="molecule type" value="Genomic_DNA"/>
</dbReference>